<dbReference type="PANTHER" id="PTHR23037:SF7">
    <property type="entry name" value="INTERLEUKIN-21 RECEPTOR"/>
    <property type="match status" value="1"/>
</dbReference>
<evidence type="ECO:0000313" key="4">
    <source>
        <dbReference type="EMBL" id="KAG7474071.1"/>
    </source>
</evidence>
<evidence type="ECO:0000256" key="2">
    <source>
        <dbReference type="SAM" id="Phobius"/>
    </source>
</evidence>
<gene>
    <name evidence="4" type="ORF">JOB18_001887</name>
</gene>
<dbReference type="CDD" id="cd00063">
    <property type="entry name" value="FN3"/>
    <property type="match status" value="1"/>
</dbReference>
<keyword evidence="4" id="KW-0675">Receptor</keyword>
<feature type="region of interest" description="Disordered" evidence="1">
    <location>
        <begin position="415"/>
        <end position="456"/>
    </location>
</feature>
<feature type="domain" description="Fibronectin type-III" evidence="3">
    <location>
        <begin position="214"/>
        <end position="315"/>
    </location>
</feature>
<dbReference type="EMBL" id="JAGKHQ010000021">
    <property type="protein sequence ID" value="KAG7474071.1"/>
    <property type="molecule type" value="Genomic_DNA"/>
</dbReference>
<evidence type="ECO:0000313" key="5">
    <source>
        <dbReference type="Proteomes" id="UP000693946"/>
    </source>
</evidence>
<evidence type="ECO:0000259" key="3">
    <source>
        <dbReference type="PROSITE" id="PS50853"/>
    </source>
</evidence>
<sequence length="622" mass="69972">MLALELTQGVSQQSVQRPTGTDRFLNEHPSPHSTDSGRFSNRESRLPLTTSSIWDQFLHHQLVCECRLLQTGGLHLFIDHRLKLFSCCVCPRLVHRVTVMALALLWGLALWIPSVTSFCNVTCSTDYDVSLNCSCSGSVPTYPVRLHVSCSNEEEEVNSSCEVTLPQSWCAMHIDNLYDVASVETMCRATASQSDGVTVTSSEPSIWALSDVVKPQPPSNVQVTLSDELYNISWSSNNPNDCVTYRLRVRESRDLFNDSLYSLCMETTFIQLHYSKLQPHVDYTVDVQAKMCPGNIYQGPWSEWSETVEWRTGTSVVVGGTIRYEWIISLAVLLIILFLLLFCCKHQFWLKRLHVVAFIPRPNVFFESLYQDYNGNFKEWVKPVFSEDDYYTQSCVHATSEKQHDILQWRDEKKSCREDGETTEDGPFLSALQPHSGLRLPPFRDEGGSQGTGHSVGHVSIHTVTLSGEEFEEEEVMSQSSLTSYQAGESFGSFEEDSGELGVDTSQLERQSLLLPQHENHIPDDPELHEPERLSLDSFASNGQSEDGYPHVDLDTIDSGFVECSSPGASDSDTAEHTHADLFQEHKISNSNYVKQWMICNTIQEDVSNNLDNQLCGAQSSS</sequence>
<feature type="region of interest" description="Disordered" evidence="1">
    <location>
        <begin position="1"/>
        <end position="42"/>
    </location>
</feature>
<dbReference type="GO" id="GO:0009897">
    <property type="term" value="C:external side of plasma membrane"/>
    <property type="evidence" value="ECO:0007669"/>
    <property type="project" value="TreeGrafter"/>
</dbReference>
<dbReference type="InterPro" id="IPR003961">
    <property type="entry name" value="FN3_dom"/>
</dbReference>
<keyword evidence="5" id="KW-1185">Reference proteome</keyword>
<keyword evidence="2" id="KW-0472">Membrane</keyword>
<evidence type="ECO:0000256" key="1">
    <source>
        <dbReference type="SAM" id="MobiDB-lite"/>
    </source>
</evidence>
<organism evidence="4 5">
    <name type="scientific">Solea senegalensis</name>
    <name type="common">Senegalese sole</name>
    <dbReference type="NCBI Taxonomy" id="28829"/>
    <lineage>
        <taxon>Eukaryota</taxon>
        <taxon>Metazoa</taxon>
        <taxon>Chordata</taxon>
        <taxon>Craniata</taxon>
        <taxon>Vertebrata</taxon>
        <taxon>Euteleostomi</taxon>
        <taxon>Actinopterygii</taxon>
        <taxon>Neopterygii</taxon>
        <taxon>Teleostei</taxon>
        <taxon>Neoteleostei</taxon>
        <taxon>Acanthomorphata</taxon>
        <taxon>Carangaria</taxon>
        <taxon>Pleuronectiformes</taxon>
        <taxon>Pleuronectoidei</taxon>
        <taxon>Soleidae</taxon>
        <taxon>Solea</taxon>
    </lineage>
</organism>
<dbReference type="PANTHER" id="PTHR23037">
    <property type="entry name" value="CYTOKINE RECEPTOR"/>
    <property type="match status" value="1"/>
</dbReference>
<accession>A0AAV6PN19</accession>
<dbReference type="PROSITE" id="PS50853">
    <property type="entry name" value="FN3"/>
    <property type="match status" value="1"/>
</dbReference>
<keyword evidence="2" id="KW-0812">Transmembrane</keyword>
<feature type="transmembrane region" description="Helical" evidence="2">
    <location>
        <begin position="326"/>
        <end position="344"/>
    </location>
</feature>
<dbReference type="Proteomes" id="UP000693946">
    <property type="component" value="Linkage Group LG9"/>
</dbReference>
<reference evidence="4 5" key="1">
    <citation type="journal article" date="2021" name="Sci. Rep.">
        <title>Chromosome anchoring in Senegalese sole (Solea senegalensis) reveals sex-associated markers and genome rearrangements in flatfish.</title>
        <authorList>
            <person name="Guerrero-Cozar I."/>
            <person name="Gomez-Garrido J."/>
            <person name="Berbel C."/>
            <person name="Martinez-Blanch J.F."/>
            <person name="Alioto T."/>
            <person name="Claros M.G."/>
            <person name="Gagnaire P.A."/>
            <person name="Manchado M."/>
        </authorList>
    </citation>
    <scope>NUCLEOTIDE SEQUENCE [LARGE SCALE GENOMIC DNA]</scope>
    <source>
        <strain evidence="4">Sse05_10M</strain>
    </source>
</reference>
<comment type="caution">
    <text evidence="4">The sequence shown here is derived from an EMBL/GenBank/DDBJ whole genome shotgun (WGS) entry which is preliminary data.</text>
</comment>
<proteinExistence type="predicted"/>
<feature type="compositionally biased region" description="Polar residues" evidence="1">
    <location>
        <begin position="8"/>
        <end position="19"/>
    </location>
</feature>
<keyword evidence="2" id="KW-1133">Transmembrane helix</keyword>
<dbReference type="AlphaFoldDB" id="A0AAV6PN19"/>
<name>A0AAV6PN19_SOLSE</name>
<dbReference type="GO" id="GO:0004896">
    <property type="term" value="F:cytokine receptor activity"/>
    <property type="evidence" value="ECO:0007669"/>
    <property type="project" value="TreeGrafter"/>
</dbReference>
<protein>
    <submittedName>
        <fullName evidence="4">Interleukin-21 receptor-like</fullName>
    </submittedName>
</protein>